<evidence type="ECO:0000259" key="1">
    <source>
        <dbReference type="Pfam" id="PF03462"/>
    </source>
</evidence>
<dbReference type="EMBL" id="OU503047">
    <property type="protein sequence ID" value="CAI9772069.1"/>
    <property type="molecule type" value="Genomic_DNA"/>
</dbReference>
<name>A0AAD1ZME1_9LAMI</name>
<dbReference type="GO" id="GO:0006415">
    <property type="term" value="P:translational termination"/>
    <property type="evidence" value="ECO:0007669"/>
    <property type="project" value="InterPro"/>
</dbReference>
<dbReference type="Proteomes" id="UP000834106">
    <property type="component" value="Chromosome 12"/>
</dbReference>
<proteinExistence type="predicted"/>
<protein>
    <recommendedName>
        <fullName evidence="1">Peptide chain release factor domain-containing protein</fullName>
    </recommendedName>
</protein>
<dbReference type="InterPro" id="IPR005139">
    <property type="entry name" value="PCRF"/>
</dbReference>
<evidence type="ECO:0000313" key="3">
    <source>
        <dbReference type="Proteomes" id="UP000834106"/>
    </source>
</evidence>
<evidence type="ECO:0000313" key="2">
    <source>
        <dbReference type="EMBL" id="CAI9772069.1"/>
    </source>
</evidence>
<feature type="domain" description="Peptide chain release factor" evidence="1">
    <location>
        <begin position="47"/>
        <end position="120"/>
    </location>
</feature>
<gene>
    <name evidence="2" type="ORF">FPE_LOCUS19499</name>
</gene>
<keyword evidence="3" id="KW-1185">Reference proteome</keyword>
<dbReference type="AlphaFoldDB" id="A0AAD1ZME1"/>
<reference evidence="2" key="1">
    <citation type="submission" date="2023-05" db="EMBL/GenBank/DDBJ databases">
        <authorList>
            <person name="Huff M."/>
        </authorList>
    </citation>
    <scope>NUCLEOTIDE SEQUENCE</scope>
</reference>
<dbReference type="InterPro" id="IPR045853">
    <property type="entry name" value="Pep_chain_release_fac_I_sf"/>
</dbReference>
<dbReference type="SUPFAM" id="SSF75620">
    <property type="entry name" value="Release factor"/>
    <property type="match status" value="1"/>
</dbReference>
<dbReference type="Pfam" id="PF03462">
    <property type="entry name" value="PCRF"/>
    <property type="match status" value="1"/>
</dbReference>
<sequence>MFSSKEQNICKKIYVQVNDYAVTISPDQSKGSVDDVALPVVPEWKHDTETKSKGNRNVSETDGALSSMLTNFFFHDAQNALLTMRKNIKEKELEALLAGKHDSFSYFMEVQAGAGGTESVD</sequence>
<organism evidence="2 3">
    <name type="scientific">Fraxinus pennsylvanica</name>
    <dbReference type="NCBI Taxonomy" id="56036"/>
    <lineage>
        <taxon>Eukaryota</taxon>
        <taxon>Viridiplantae</taxon>
        <taxon>Streptophyta</taxon>
        <taxon>Embryophyta</taxon>
        <taxon>Tracheophyta</taxon>
        <taxon>Spermatophyta</taxon>
        <taxon>Magnoliopsida</taxon>
        <taxon>eudicotyledons</taxon>
        <taxon>Gunneridae</taxon>
        <taxon>Pentapetalae</taxon>
        <taxon>asterids</taxon>
        <taxon>lamiids</taxon>
        <taxon>Lamiales</taxon>
        <taxon>Oleaceae</taxon>
        <taxon>Oleeae</taxon>
        <taxon>Fraxinus</taxon>
    </lineage>
</organism>
<accession>A0AAD1ZME1</accession>